<evidence type="ECO:0000256" key="1">
    <source>
        <dbReference type="SAM" id="Phobius"/>
    </source>
</evidence>
<keyword evidence="3" id="KW-1185">Reference proteome</keyword>
<proteinExistence type="predicted"/>
<evidence type="ECO:0000313" key="3">
    <source>
        <dbReference type="Proteomes" id="UP001295740"/>
    </source>
</evidence>
<keyword evidence="1" id="KW-0812">Transmembrane</keyword>
<accession>A0AAI8VNC5</accession>
<feature type="transmembrane region" description="Helical" evidence="1">
    <location>
        <begin position="39"/>
        <end position="64"/>
    </location>
</feature>
<dbReference type="AlphaFoldDB" id="A0AAI8VNC5"/>
<sequence length="91" mass="10295">MAAPLTSYMLARILQLHTDTETNSSKPHRRSLEVSTENVMSLGTILSIVFAGMILAEIVFWCIYNRYWRQEWFQDPAYQALGAEAAEGALV</sequence>
<dbReference type="EMBL" id="CAUWAG010000010">
    <property type="protein sequence ID" value="CAJ2508109.1"/>
    <property type="molecule type" value="Genomic_DNA"/>
</dbReference>
<organism evidence="2 3">
    <name type="scientific">Anthostomella pinea</name>
    <dbReference type="NCBI Taxonomy" id="933095"/>
    <lineage>
        <taxon>Eukaryota</taxon>
        <taxon>Fungi</taxon>
        <taxon>Dikarya</taxon>
        <taxon>Ascomycota</taxon>
        <taxon>Pezizomycotina</taxon>
        <taxon>Sordariomycetes</taxon>
        <taxon>Xylariomycetidae</taxon>
        <taxon>Xylariales</taxon>
        <taxon>Xylariaceae</taxon>
        <taxon>Anthostomella</taxon>
    </lineage>
</organism>
<keyword evidence="1" id="KW-1133">Transmembrane helix</keyword>
<keyword evidence="1" id="KW-0472">Membrane</keyword>
<evidence type="ECO:0000313" key="2">
    <source>
        <dbReference type="EMBL" id="CAJ2508109.1"/>
    </source>
</evidence>
<dbReference type="Proteomes" id="UP001295740">
    <property type="component" value="Unassembled WGS sequence"/>
</dbReference>
<comment type="caution">
    <text evidence="2">The sequence shown here is derived from an EMBL/GenBank/DDBJ whole genome shotgun (WGS) entry which is preliminary data.</text>
</comment>
<name>A0AAI8VNC5_9PEZI</name>
<protein>
    <submittedName>
        <fullName evidence="2">Uu.00g092950.m01.CDS01</fullName>
    </submittedName>
</protein>
<reference evidence="2" key="1">
    <citation type="submission" date="2023-10" db="EMBL/GenBank/DDBJ databases">
        <authorList>
            <person name="Hackl T."/>
        </authorList>
    </citation>
    <scope>NUCLEOTIDE SEQUENCE</scope>
</reference>
<gene>
    <name evidence="2" type="ORF">KHLLAP_LOCUS8577</name>
</gene>